<name>A0A927F965_9BACT</name>
<sequence>MHLDYPLGTNRAFDDAKEAAVESGFAEIEGETFYRIADSDRMDPFLMNVVSGSNHWMFAGSNGAVTAGRRNADHALFPYCTQDKLFESYERVGSCSLIWVKSAEGDVLWEPFRSEIGTTGRRRNLFKSLDGNKIVFEEVDPSLGLRFRYSWTSGEAFGFIRQAELFNEGPENRSVRILDGIQNVVPYGLDQTFLSHFSNLADAYKKNELLEAEGLGIYYLSSIPTDRAEPSEGLKASVVWSVGLERSQVLLSSRQLQAFREGAKIRTEDETRGERGSYLVESSFALGKGEGIDWWLAADIEQDAVQVEALRKRFREAPCMVSELKKDIAENQATLRAKIAASDGLQLTGNQIRDARHRSNTLFNLMRGGVFGDAYTLSVEDFVAYLGSWNKELKLKYEERLEALGVSVRRDELVSWAREQGDSDLYRIASEYLPLSFSRRHGDPSRPWNKFSIEMQDDEGKPVLAYQGNWRDIFQNWEPLGYAYPEYLTGMIFRFLNATTADGYNPYRVTRDGFDWEVLDPSEPWSNIGYWGDHQIVYLLKLLEALKKHSPHLLLELLGEECFVYAHVPYRIRDFRSIWKDPRQTIFFDDAAAETLATASAERGADGKLLCRADGERVRANLLEKLISPLLAKLSNFVLDGGIWMNTQRPEWNDANNALVGYGVSVVTLCYVNRYLEFLETLLSGVSEEAHYRMDADLAAFLSRLDDAFSRFEPVLEGKIDSLKRYELLEALGIAGEMYRKSVYDVSIGGSRVEVKVTALRSFLQRAKAFAGHTIDSNRRSDDMYHSYNLLRPVGESEVEIGRLPEMLEGQVAVLSANRLTGDEVLKLLDSLRQSRLYREDVESYLLYPDKELPRFLEKNQVDATRVGKSRVLQAMLAAGDKRILSKDSAGVFRFNGSFKNAGDVQRALTEIGDEYPVCCEDSEEVLRIFEDTFDHRSFTGRSGTFFAYEGLGSVYWHMVSKLLLAIQENCFKERGNAAYESLVARYFETLAGLGFDKAPEEYGAFPIDAYSHTPKHMGAQQPGMTGQVKEDILSRWGELGVFVSQGSIRFQPDLLRSEAFIQGGDTFNYLDLWGRWNSIELSTGMLAFTYCQTPFVYRLSDVSGVALIHADGAVERRDDLELSAAESASLFARRGQILRVEVSLVAGDLCQLPVA</sequence>
<evidence type="ECO:0000313" key="1">
    <source>
        <dbReference type="EMBL" id="MBD5779541.1"/>
    </source>
</evidence>
<protein>
    <recommendedName>
        <fullName evidence="3">Cellobiose phosphorylase</fullName>
    </recommendedName>
</protein>
<proteinExistence type="predicted"/>
<organism evidence="1 2">
    <name type="scientific">Pelagicoccus enzymogenes</name>
    <dbReference type="NCBI Taxonomy" id="2773457"/>
    <lineage>
        <taxon>Bacteria</taxon>
        <taxon>Pseudomonadati</taxon>
        <taxon>Verrucomicrobiota</taxon>
        <taxon>Opitutia</taxon>
        <taxon>Puniceicoccales</taxon>
        <taxon>Pelagicoccaceae</taxon>
        <taxon>Pelagicoccus</taxon>
    </lineage>
</organism>
<accession>A0A927F965</accession>
<keyword evidence="2" id="KW-1185">Reference proteome</keyword>
<gene>
    <name evidence="1" type="ORF">IEN85_08545</name>
</gene>
<dbReference type="Proteomes" id="UP000622317">
    <property type="component" value="Unassembled WGS sequence"/>
</dbReference>
<dbReference type="RefSeq" id="WP_191616680.1">
    <property type="nucleotide sequence ID" value="NZ_JACYFG010000009.1"/>
</dbReference>
<dbReference type="EMBL" id="JACYFG010000009">
    <property type="protein sequence ID" value="MBD5779541.1"/>
    <property type="molecule type" value="Genomic_DNA"/>
</dbReference>
<reference evidence="1" key="1">
    <citation type="submission" date="2020-09" db="EMBL/GenBank/DDBJ databases">
        <title>Pelagicoccus enzymogenes sp. nov. with an EPS production, isolated from marine sediment.</title>
        <authorList>
            <person name="Feng X."/>
        </authorList>
    </citation>
    <scope>NUCLEOTIDE SEQUENCE</scope>
    <source>
        <strain evidence="1">NFK12</strain>
    </source>
</reference>
<dbReference type="AlphaFoldDB" id="A0A927F965"/>
<evidence type="ECO:0000313" key="2">
    <source>
        <dbReference type="Proteomes" id="UP000622317"/>
    </source>
</evidence>
<comment type="caution">
    <text evidence="1">The sequence shown here is derived from an EMBL/GenBank/DDBJ whole genome shotgun (WGS) entry which is preliminary data.</text>
</comment>
<evidence type="ECO:0008006" key="3">
    <source>
        <dbReference type="Google" id="ProtNLM"/>
    </source>
</evidence>